<reference evidence="6 7" key="1">
    <citation type="submission" date="2021-04" db="EMBL/GenBank/DDBJ databases">
        <title>Ruania sp. nov., isolated from sandy soil of mangrove forest.</title>
        <authorList>
            <person name="Ge X."/>
            <person name="Huang R."/>
            <person name="Liu W."/>
        </authorList>
    </citation>
    <scope>NUCLEOTIDE SEQUENCE [LARGE SCALE GENOMIC DNA]</scope>
    <source>
        <strain evidence="6 7">N2-46</strain>
    </source>
</reference>
<dbReference type="EMBL" id="JAGSHT010000033">
    <property type="protein sequence ID" value="MBZ2199700.1"/>
    <property type="molecule type" value="Genomic_DNA"/>
</dbReference>
<dbReference type="InterPro" id="IPR012480">
    <property type="entry name" value="Hepar_II_III_C"/>
</dbReference>
<feature type="domain" description="Heparinase II/III-like C-terminal" evidence="5">
    <location>
        <begin position="338"/>
        <end position="433"/>
    </location>
</feature>
<keyword evidence="7" id="KW-1185">Reference proteome</keyword>
<dbReference type="SUPFAM" id="SSF48230">
    <property type="entry name" value="Chondroitin AC/alginate lyase"/>
    <property type="match status" value="1"/>
</dbReference>
<evidence type="ECO:0000256" key="4">
    <source>
        <dbReference type="ARBA" id="ARBA00023239"/>
    </source>
</evidence>
<dbReference type="PANTHER" id="PTHR39210:SF1">
    <property type="entry name" value="HEPARIN-SULFATE LYASE"/>
    <property type="match status" value="1"/>
</dbReference>
<dbReference type="PANTHER" id="PTHR39210">
    <property type="entry name" value="HEPARIN-SULFATE LYASE"/>
    <property type="match status" value="1"/>
</dbReference>
<evidence type="ECO:0000313" key="7">
    <source>
        <dbReference type="Proteomes" id="UP000826651"/>
    </source>
</evidence>
<dbReference type="Gene3D" id="1.50.10.100">
    <property type="entry name" value="Chondroitin AC/alginate lyase"/>
    <property type="match status" value="1"/>
</dbReference>
<keyword evidence="2" id="KW-0732">Signal</keyword>
<organism evidence="6 7">
    <name type="scientific">Occultella gossypii</name>
    <dbReference type="NCBI Taxonomy" id="2800820"/>
    <lineage>
        <taxon>Bacteria</taxon>
        <taxon>Bacillati</taxon>
        <taxon>Actinomycetota</taxon>
        <taxon>Actinomycetes</taxon>
        <taxon>Micrococcales</taxon>
        <taxon>Ruaniaceae</taxon>
        <taxon>Occultella</taxon>
    </lineage>
</organism>
<evidence type="ECO:0000313" key="6">
    <source>
        <dbReference type="EMBL" id="MBZ2199700.1"/>
    </source>
</evidence>
<dbReference type="Pfam" id="PF07940">
    <property type="entry name" value="Hepar_II_III_C"/>
    <property type="match status" value="1"/>
</dbReference>
<evidence type="ECO:0000259" key="5">
    <source>
        <dbReference type="Pfam" id="PF07940"/>
    </source>
</evidence>
<keyword evidence="4" id="KW-0456">Lyase</keyword>
<sequence length="610" mass="65371">MTDILGARGGWWHNYVCPTHGTELLPADGETHPCPHGCRLRGEPYASAWTVLDHQGKARAARLAAHRYLADRRDADRDEATRIIRGFARVHRDLAGDWSDRAEPWMLRGRLFAQALTEAIWAVQLADAIVTLGPDAPMSTDVVELVEGLLTTVAAAREILVVDRGEPGSNYTAWLDAAGGMLNRALEVLGRPADIGTWVTRTFEHLELAVAADGWEWEGSTYYHLFVLRAYLLNLRGTRPADLPAAAVARLAAMVAVLSGLATPDGTLPMLHDGPYDRDGVHLEVLEIAALAGGLWRESGLDRVAAHARRRLGGRYDGLEDTLAPWFDGDPLPALTADRASVHFADAGYLVLRDATESIQAIVDAGPHGGSHGHLDKLALYLYGADVAWQPAPGVPPYGSALRRGHYARTLAHPTVRVDDADQNESSAVVTAWEVSGDRTRAAAQTDTAIDGVRLRREVILADGCLIDVMRAETLDGAARDVTLALRPAVALTVWAADGGWRSRWAADTGGADPDRPVAHGPSQPPVLHGLHAATAPAEIVLGPGRGPSDDPSRLVHVADWSAHGADVTFVSVYSVGTAPDVLTIDQTDGRLTVDVGAADGTRTTYEVTR</sequence>
<name>A0ABS7SHQ8_9MICO</name>
<evidence type="ECO:0000256" key="1">
    <source>
        <dbReference type="ARBA" id="ARBA00004418"/>
    </source>
</evidence>
<protein>
    <submittedName>
        <fullName evidence="6">Heparinase II/III family protein</fullName>
    </submittedName>
</protein>
<dbReference type="Proteomes" id="UP000826651">
    <property type="component" value="Unassembled WGS sequence"/>
</dbReference>
<comment type="caution">
    <text evidence="6">The sequence shown here is derived from an EMBL/GenBank/DDBJ whole genome shotgun (WGS) entry which is preliminary data.</text>
</comment>
<dbReference type="InterPro" id="IPR008929">
    <property type="entry name" value="Chondroitin_lyas"/>
</dbReference>
<accession>A0ABS7SHQ8</accession>
<proteinExistence type="predicted"/>
<dbReference type="Gene3D" id="2.70.98.70">
    <property type="match status" value="1"/>
</dbReference>
<evidence type="ECO:0000256" key="2">
    <source>
        <dbReference type="ARBA" id="ARBA00022729"/>
    </source>
</evidence>
<comment type="subcellular location">
    <subcellularLocation>
        <location evidence="1">Periplasm</location>
    </subcellularLocation>
</comment>
<evidence type="ECO:0000256" key="3">
    <source>
        <dbReference type="ARBA" id="ARBA00022764"/>
    </source>
</evidence>
<gene>
    <name evidence="6" type="ORF">KCQ71_26400</name>
</gene>
<dbReference type="RefSeq" id="WP_223411674.1">
    <property type="nucleotide sequence ID" value="NZ_JAGSHT010000033.1"/>
</dbReference>
<keyword evidence="3" id="KW-0574">Periplasm</keyword>